<dbReference type="PANTHER" id="PTHR47331">
    <property type="entry name" value="PHD-TYPE DOMAIN-CONTAINING PROTEIN"/>
    <property type="match status" value="1"/>
</dbReference>
<gene>
    <name evidence="1" type="ORF">EVAR_16480_1</name>
</gene>
<keyword evidence="2" id="KW-1185">Reference proteome</keyword>
<evidence type="ECO:0000313" key="2">
    <source>
        <dbReference type="Proteomes" id="UP000299102"/>
    </source>
</evidence>
<accession>A0A4C1UKC9</accession>
<protein>
    <submittedName>
        <fullName evidence="1">Uncharacterized protein</fullName>
    </submittedName>
</protein>
<dbReference type="InterPro" id="IPR008042">
    <property type="entry name" value="Retrotrans_Pao"/>
</dbReference>
<dbReference type="OrthoDB" id="5983986at2759"/>
<sequence>MGIEYRSKIRIKSLIVIQIRSSTDIKIESGTKTAIYLSRPSSKAKQRSESRVWRIDTRGGRGETRQRDYDRNYVITDTFARIGARPHRPAVELRLLRPAITPHRRETPHTLNRSRRGRSINGKAGVTWSRTRSGRVEEDRKRKSRKKVRVHATAVYWHIISPKGDIDVSLITAKEGVAPLKVTSVSRIELQAAVLGVRLTRSVVEGHDEPPTRRVYWSDSKTVLTWIRTLASKYKAFVAHRLAETEDDTKTNEWRWVLPTVHNIADVVTREPPEHFDIEHRSFLGPDFLRCLEHDWFRENNDKNVMEPTGKEPVYTVRLRDNTSLQESLRKTLLVVEQTMKSYYPGVTVHRVVPPSARSQSHDECRQEEANKT</sequence>
<evidence type="ECO:0000313" key="1">
    <source>
        <dbReference type="EMBL" id="GBP26898.1"/>
    </source>
</evidence>
<reference evidence="1 2" key="1">
    <citation type="journal article" date="2019" name="Commun. Biol.">
        <title>The bagworm genome reveals a unique fibroin gene that provides high tensile strength.</title>
        <authorList>
            <person name="Kono N."/>
            <person name="Nakamura H."/>
            <person name="Ohtoshi R."/>
            <person name="Tomita M."/>
            <person name="Numata K."/>
            <person name="Arakawa K."/>
        </authorList>
    </citation>
    <scope>NUCLEOTIDE SEQUENCE [LARGE SCALE GENOMIC DNA]</scope>
</reference>
<organism evidence="1 2">
    <name type="scientific">Eumeta variegata</name>
    <name type="common">Bagworm moth</name>
    <name type="synonym">Eumeta japonica</name>
    <dbReference type="NCBI Taxonomy" id="151549"/>
    <lineage>
        <taxon>Eukaryota</taxon>
        <taxon>Metazoa</taxon>
        <taxon>Ecdysozoa</taxon>
        <taxon>Arthropoda</taxon>
        <taxon>Hexapoda</taxon>
        <taxon>Insecta</taxon>
        <taxon>Pterygota</taxon>
        <taxon>Neoptera</taxon>
        <taxon>Endopterygota</taxon>
        <taxon>Lepidoptera</taxon>
        <taxon>Glossata</taxon>
        <taxon>Ditrysia</taxon>
        <taxon>Tineoidea</taxon>
        <taxon>Psychidae</taxon>
        <taxon>Oiketicinae</taxon>
        <taxon>Eumeta</taxon>
    </lineage>
</organism>
<dbReference type="Pfam" id="PF05380">
    <property type="entry name" value="Peptidase_A17"/>
    <property type="match status" value="1"/>
</dbReference>
<dbReference type="Proteomes" id="UP000299102">
    <property type="component" value="Unassembled WGS sequence"/>
</dbReference>
<dbReference type="AlphaFoldDB" id="A0A4C1UKC9"/>
<name>A0A4C1UKC9_EUMVA</name>
<comment type="caution">
    <text evidence="1">The sequence shown here is derived from an EMBL/GenBank/DDBJ whole genome shotgun (WGS) entry which is preliminary data.</text>
</comment>
<dbReference type="EMBL" id="BGZK01000186">
    <property type="protein sequence ID" value="GBP26898.1"/>
    <property type="molecule type" value="Genomic_DNA"/>
</dbReference>
<dbReference type="STRING" id="151549.A0A4C1UKC9"/>
<proteinExistence type="predicted"/>